<dbReference type="Gene3D" id="3.40.30.10">
    <property type="entry name" value="Glutaredoxin"/>
    <property type="match status" value="1"/>
</dbReference>
<evidence type="ECO:0000256" key="6">
    <source>
        <dbReference type="ARBA" id="ARBA00023136"/>
    </source>
</evidence>
<keyword evidence="6 8" id="KW-0472">Membrane</keyword>
<dbReference type="InterPro" id="IPR035671">
    <property type="entry name" value="DsbD_gamma"/>
</dbReference>
<dbReference type="InterPro" id="IPR036929">
    <property type="entry name" value="DsbDN_sf"/>
</dbReference>
<dbReference type="InterPro" id="IPR003834">
    <property type="entry name" value="Cyt_c_assmbl_TM_dom"/>
</dbReference>
<feature type="transmembrane region" description="Helical" evidence="8">
    <location>
        <begin position="391"/>
        <end position="407"/>
    </location>
</feature>
<keyword evidence="2" id="KW-1003">Cell membrane</keyword>
<evidence type="ECO:0000256" key="2">
    <source>
        <dbReference type="ARBA" id="ARBA00022475"/>
    </source>
</evidence>
<dbReference type="PATRIC" id="fig|84531.8.peg.1395"/>
<accession>A0A0S2F7S1</accession>
<dbReference type="EMBL" id="CP011129">
    <property type="protein sequence ID" value="ALN79521.1"/>
    <property type="molecule type" value="Genomic_DNA"/>
</dbReference>
<reference evidence="11 12" key="1">
    <citation type="journal article" date="2015" name="BMC Genomics">
        <title>Comparative genomics and metabolic profiling of the genus Lysobacter.</title>
        <authorList>
            <person name="de Bruijn I."/>
            <person name="Cheng X."/>
            <person name="de Jager V."/>
            <person name="Exposito R.G."/>
            <person name="Watrous J."/>
            <person name="Patel N."/>
            <person name="Postma J."/>
            <person name="Dorrestein P.C."/>
            <person name="Kobayashi D."/>
            <person name="Raaijmakers J.M."/>
        </authorList>
    </citation>
    <scope>NUCLEOTIDE SEQUENCE [LARGE SCALE GENOMIC DNA]</scope>
    <source>
        <strain evidence="11 12">76</strain>
    </source>
</reference>
<evidence type="ECO:0000256" key="1">
    <source>
        <dbReference type="ARBA" id="ARBA00004651"/>
    </source>
</evidence>
<dbReference type="InterPro" id="IPR036249">
    <property type="entry name" value="Thioredoxin-like_sf"/>
</dbReference>
<dbReference type="PANTHER" id="PTHR32234">
    <property type="entry name" value="THIOL:DISULFIDE INTERCHANGE PROTEIN DSBD"/>
    <property type="match status" value="1"/>
</dbReference>
<dbReference type="KEGG" id="lab:LA76x_1364"/>
<feature type="transmembrane region" description="Helical" evidence="8">
    <location>
        <begin position="190"/>
        <end position="214"/>
    </location>
</feature>
<dbReference type="PROSITE" id="PS00194">
    <property type="entry name" value="THIOREDOXIN_1"/>
    <property type="match status" value="1"/>
</dbReference>
<feature type="transmembrane region" description="Helical" evidence="8">
    <location>
        <begin position="413"/>
        <end position="433"/>
    </location>
</feature>
<comment type="subcellular location">
    <subcellularLocation>
        <location evidence="1">Cell membrane</location>
        <topology evidence="1">Multi-pass membrane protein</topology>
    </subcellularLocation>
</comment>
<evidence type="ECO:0000256" key="4">
    <source>
        <dbReference type="ARBA" id="ARBA00022748"/>
    </source>
</evidence>
<keyword evidence="7" id="KW-0676">Redox-active center</keyword>
<evidence type="ECO:0000256" key="8">
    <source>
        <dbReference type="SAM" id="Phobius"/>
    </source>
</evidence>
<evidence type="ECO:0000313" key="12">
    <source>
        <dbReference type="Proteomes" id="UP000060787"/>
    </source>
</evidence>
<protein>
    <submittedName>
        <fullName evidence="11">Cytochrome C biogenesis transmembrane region family protein</fullName>
    </submittedName>
</protein>
<dbReference type="RefSeq" id="WP_057917104.1">
    <property type="nucleotide sequence ID" value="NZ_CP011129.1"/>
</dbReference>
<keyword evidence="9" id="KW-0732">Signal</keyword>
<evidence type="ECO:0000313" key="11">
    <source>
        <dbReference type="EMBL" id="ALN79521.1"/>
    </source>
</evidence>
<dbReference type="Proteomes" id="UP000060787">
    <property type="component" value="Chromosome"/>
</dbReference>
<feature type="signal peptide" evidence="9">
    <location>
        <begin position="1"/>
        <end position="35"/>
    </location>
</feature>
<gene>
    <name evidence="11" type="ORF">LA76x_1364</name>
</gene>
<dbReference type="Pfam" id="PF02683">
    <property type="entry name" value="DsbD_TM"/>
    <property type="match status" value="1"/>
</dbReference>
<dbReference type="InterPro" id="IPR028250">
    <property type="entry name" value="DsbDN"/>
</dbReference>
<feature type="transmembrane region" description="Helical" evidence="8">
    <location>
        <begin position="235"/>
        <end position="260"/>
    </location>
</feature>
<evidence type="ECO:0000256" key="5">
    <source>
        <dbReference type="ARBA" id="ARBA00022989"/>
    </source>
</evidence>
<keyword evidence="5 8" id="KW-1133">Transmembrane helix</keyword>
<feature type="transmembrane region" description="Helical" evidence="8">
    <location>
        <begin position="348"/>
        <end position="371"/>
    </location>
</feature>
<feature type="domain" description="Thioredoxin" evidence="10">
    <location>
        <begin position="463"/>
        <end position="593"/>
    </location>
</feature>
<evidence type="ECO:0000256" key="7">
    <source>
        <dbReference type="ARBA" id="ARBA00023284"/>
    </source>
</evidence>
<sequence>MPGLLRDARALRWAGSTAYGLVLAAVLLSPSIALADEATTSSAYDGGASDLSRSFADSEPLPVEQAFALTSTLLDDGSVALEWRMPPGYYLYRDRFSLQAVDAPQALGALQWSEGRLHQDPQFGEVTVFYEHARLRVPLQSGATLPQRLELKLSFQGCLENSVCYPPTLRRLSFELPPPLRTQEPASSPWLGMLLMAFAGGLLLNLMPCVLPVLSLKAFSILHAADDPVGAKRRALAYTAGVVSSFAALGGVVLALRAAGGGAGWGFHMQQPWVIGLLVLVMLAVGLGLSGVVNFGAGLAGVGQRHAQGRGLAGDFVTGVLACVVASPCTAPFMGASVAYALASPQPWAALAVFVLLGLGLAAPFLAIAFVPRAARWLPRPGAWMDSLKQWLAFPMYATAVWLLWVLGKQRGVDAMALVLLSAVVLVLGLWWFEKNRFAGGGHRLLAVLIVALSLSPLTMLDARPGDAAPSVASKAELPPGAERFTPARFAELRGQGRAVFVNVTADWCLTCKVNQAAVLERDGFRALLKDADAVYLVADYTQPDEAVAALLKAQGAVGVPLYVGYDREGRRTKLPAVLSLQGISDALMQADSPASPTLGGQRG</sequence>
<dbReference type="GO" id="GO:0045454">
    <property type="term" value="P:cell redox homeostasis"/>
    <property type="evidence" value="ECO:0007669"/>
    <property type="project" value="TreeGrafter"/>
</dbReference>
<dbReference type="InterPro" id="IPR017937">
    <property type="entry name" value="Thioredoxin_CS"/>
</dbReference>
<evidence type="ECO:0000256" key="9">
    <source>
        <dbReference type="SAM" id="SignalP"/>
    </source>
</evidence>
<dbReference type="Pfam" id="PF11412">
    <property type="entry name" value="DsbD_N"/>
    <property type="match status" value="1"/>
</dbReference>
<dbReference type="CDD" id="cd02953">
    <property type="entry name" value="DsbDgamma"/>
    <property type="match status" value="1"/>
</dbReference>
<organism evidence="11 12">
    <name type="scientific">Lysobacter antibioticus</name>
    <dbReference type="NCBI Taxonomy" id="84531"/>
    <lineage>
        <taxon>Bacteria</taxon>
        <taxon>Pseudomonadati</taxon>
        <taxon>Pseudomonadota</taxon>
        <taxon>Gammaproteobacteria</taxon>
        <taxon>Lysobacterales</taxon>
        <taxon>Lysobacteraceae</taxon>
        <taxon>Lysobacter</taxon>
    </lineage>
</organism>
<dbReference type="GO" id="GO:0017004">
    <property type="term" value="P:cytochrome complex assembly"/>
    <property type="evidence" value="ECO:0007669"/>
    <property type="project" value="UniProtKB-KW"/>
</dbReference>
<proteinExistence type="predicted"/>
<dbReference type="PROSITE" id="PS51352">
    <property type="entry name" value="THIOREDOXIN_2"/>
    <property type="match status" value="1"/>
</dbReference>
<dbReference type="InterPro" id="IPR013766">
    <property type="entry name" value="Thioredoxin_domain"/>
</dbReference>
<dbReference type="PANTHER" id="PTHR32234:SF3">
    <property type="entry name" value="SUPPRESSION OF COPPER SENSITIVITY PROTEIN"/>
    <property type="match status" value="1"/>
</dbReference>
<dbReference type="Gene3D" id="2.60.40.1250">
    <property type="entry name" value="Thiol:disulfide interchange protein DsbD, N-terminal domain"/>
    <property type="match status" value="1"/>
</dbReference>
<keyword evidence="3 8" id="KW-0812">Transmembrane</keyword>
<keyword evidence="12" id="KW-1185">Reference proteome</keyword>
<dbReference type="STRING" id="84531.LA76x_1364"/>
<feature type="transmembrane region" description="Helical" evidence="8">
    <location>
        <begin position="272"/>
        <end position="295"/>
    </location>
</feature>
<evidence type="ECO:0000256" key="3">
    <source>
        <dbReference type="ARBA" id="ARBA00022692"/>
    </source>
</evidence>
<dbReference type="GO" id="GO:0015035">
    <property type="term" value="F:protein-disulfide reductase activity"/>
    <property type="evidence" value="ECO:0007669"/>
    <property type="project" value="TreeGrafter"/>
</dbReference>
<feature type="transmembrane region" description="Helical" evidence="8">
    <location>
        <begin position="445"/>
        <end position="461"/>
    </location>
</feature>
<dbReference type="SUPFAM" id="SSF52833">
    <property type="entry name" value="Thioredoxin-like"/>
    <property type="match status" value="1"/>
</dbReference>
<dbReference type="AlphaFoldDB" id="A0A0S2F7S1"/>
<feature type="chain" id="PRO_5006596775" evidence="9">
    <location>
        <begin position="36"/>
        <end position="604"/>
    </location>
</feature>
<dbReference type="Pfam" id="PF13899">
    <property type="entry name" value="Thioredoxin_7"/>
    <property type="match status" value="1"/>
</dbReference>
<name>A0A0S2F7S1_LYSAN</name>
<dbReference type="SUPFAM" id="SSF74863">
    <property type="entry name" value="Thiol:disulfide interchange protein DsbD, N-terminal domain (DsbD-alpha)"/>
    <property type="match status" value="1"/>
</dbReference>
<evidence type="ECO:0000259" key="10">
    <source>
        <dbReference type="PROSITE" id="PS51352"/>
    </source>
</evidence>
<keyword evidence="4" id="KW-0201">Cytochrome c-type biogenesis</keyword>
<dbReference type="GO" id="GO:0005886">
    <property type="term" value="C:plasma membrane"/>
    <property type="evidence" value="ECO:0007669"/>
    <property type="project" value="UniProtKB-SubCell"/>
</dbReference>
<feature type="transmembrane region" description="Helical" evidence="8">
    <location>
        <begin position="316"/>
        <end position="342"/>
    </location>
</feature>